<dbReference type="PANTHER" id="PTHR10122:SF20">
    <property type="entry name" value="CYTOCHROME C OXIDASE SUBUNIT 5B, MITOCHONDRIAL"/>
    <property type="match status" value="1"/>
</dbReference>
<evidence type="ECO:0000256" key="4">
    <source>
        <dbReference type="ARBA" id="ARBA00022792"/>
    </source>
</evidence>
<protein>
    <recommendedName>
        <fullName evidence="2">Cytochrome c oxidase subunit 5B, mitochondrial</fullName>
    </recommendedName>
    <alternativeName>
        <fullName evidence="10">Cytochrome c oxidase polypeptide Vb</fullName>
    </alternativeName>
</protein>
<keyword evidence="6" id="KW-0809">Transit peptide</keyword>
<gene>
    <name evidence="12" type="ORF">QTO34_006315</name>
</gene>
<dbReference type="GO" id="GO:0046872">
    <property type="term" value="F:metal ion binding"/>
    <property type="evidence" value="ECO:0007669"/>
    <property type="project" value="UniProtKB-KW"/>
</dbReference>
<dbReference type="SUPFAM" id="SSF57802">
    <property type="entry name" value="Rubredoxin-like"/>
    <property type="match status" value="1"/>
</dbReference>
<feature type="binding site" evidence="11">
    <location>
        <position position="128"/>
    </location>
    <ligand>
        <name>Zn(2+)</name>
        <dbReference type="ChEBI" id="CHEBI:29105"/>
    </ligand>
</feature>
<dbReference type="PROSITE" id="PS00848">
    <property type="entry name" value="COX5B_1"/>
    <property type="match status" value="1"/>
</dbReference>
<dbReference type="Proteomes" id="UP001177744">
    <property type="component" value="Unassembled WGS sequence"/>
</dbReference>
<name>A0AA40HKA3_CNENI</name>
<keyword evidence="13" id="KW-1185">Reference proteome</keyword>
<dbReference type="Pfam" id="PF01215">
    <property type="entry name" value="COX5B"/>
    <property type="match status" value="2"/>
</dbReference>
<evidence type="ECO:0000256" key="1">
    <source>
        <dbReference type="ARBA" id="ARBA00004273"/>
    </source>
</evidence>
<evidence type="ECO:0000256" key="3">
    <source>
        <dbReference type="ARBA" id="ARBA00022723"/>
    </source>
</evidence>
<feature type="binding site" evidence="11">
    <location>
        <position position="150"/>
    </location>
    <ligand>
        <name>Zn(2+)</name>
        <dbReference type="ChEBI" id="CHEBI:29105"/>
    </ligand>
</feature>
<feature type="binding site" evidence="11">
    <location>
        <position position="153"/>
    </location>
    <ligand>
        <name>Zn(2+)</name>
        <dbReference type="ChEBI" id="CHEBI:29105"/>
    </ligand>
</feature>
<evidence type="ECO:0000256" key="7">
    <source>
        <dbReference type="ARBA" id="ARBA00022990"/>
    </source>
</evidence>
<reference evidence="12" key="1">
    <citation type="submission" date="2023-06" db="EMBL/GenBank/DDBJ databases">
        <title>Reference genome for the Northern bat (Eptesicus nilssonii), a most northern bat species.</title>
        <authorList>
            <person name="Laine V.N."/>
            <person name="Pulliainen A.T."/>
            <person name="Lilley T.M."/>
        </authorList>
    </citation>
    <scope>NUCLEOTIDE SEQUENCE</scope>
    <source>
        <strain evidence="12">BLF_Eptnil</strain>
        <tissue evidence="12">Kidney</tissue>
    </source>
</reference>
<keyword evidence="9" id="KW-0472">Membrane</keyword>
<comment type="subcellular location">
    <subcellularLocation>
        <location evidence="1">Mitochondrion inner membrane</location>
    </subcellularLocation>
</comment>
<keyword evidence="7" id="KW-0007">Acetylation</keyword>
<dbReference type="GO" id="GO:0006123">
    <property type="term" value="P:mitochondrial electron transport, cytochrome c to oxygen"/>
    <property type="evidence" value="ECO:0007669"/>
    <property type="project" value="InterPro"/>
</dbReference>
<organism evidence="12 13">
    <name type="scientific">Cnephaeus nilssonii</name>
    <name type="common">Northern bat</name>
    <name type="synonym">Eptesicus nilssonii</name>
    <dbReference type="NCBI Taxonomy" id="3371016"/>
    <lineage>
        <taxon>Eukaryota</taxon>
        <taxon>Metazoa</taxon>
        <taxon>Chordata</taxon>
        <taxon>Craniata</taxon>
        <taxon>Vertebrata</taxon>
        <taxon>Euteleostomi</taxon>
        <taxon>Mammalia</taxon>
        <taxon>Eutheria</taxon>
        <taxon>Laurasiatheria</taxon>
        <taxon>Chiroptera</taxon>
        <taxon>Yangochiroptera</taxon>
        <taxon>Vespertilionidae</taxon>
        <taxon>Cnephaeus</taxon>
    </lineage>
</organism>
<dbReference type="PROSITE" id="PS51359">
    <property type="entry name" value="COX5B_2"/>
    <property type="match status" value="1"/>
</dbReference>
<dbReference type="CDD" id="cd00924">
    <property type="entry name" value="Cyt_c_Oxidase_Vb"/>
    <property type="match status" value="1"/>
</dbReference>
<keyword evidence="8" id="KW-0496">Mitochondrion</keyword>
<evidence type="ECO:0000256" key="2">
    <source>
        <dbReference type="ARBA" id="ARBA00020224"/>
    </source>
</evidence>
<evidence type="ECO:0000256" key="10">
    <source>
        <dbReference type="ARBA" id="ARBA00031048"/>
    </source>
</evidence>
<sequence>MASRLLRGTGALVAQALRARGPNAVAAVRSMASGGGVPTDDEQATGLEREVMLAARKGLVSRNFFLSLELMTLDGTRAFSSLGAFDPGNLSVVTSAGPIQYASPKGASGTKEDPNLVPSITNKRIVGCICEEDNSAVIWFWVHKGETQRCPSCGTHYKLVPHQLSH</sequence>
<feature type="binding site" evidence="11">
    <location>
        <position position="130"/>
    </location>
    <ligand>
        <name>Zn(2+)</name>
        <dbReference type="ChEBI" id="CHEBI:29105"/>
    </ligand>
</feature>
<evidence type="ECO:0000256" key="8">
    <source>
        <dbReference type="ARBA" id="ARBA00023128"/>
    </source>
</evidence>
<keyword evidence="3 11" id="KW-0479">Metal-binding</keyword>
<dbReference type="AlphaFoldDB" id="A0AA40HKA3"/>
<dbReference type="GO" id="GO:0005743">
    <property type="term" value="C:mitochondrial inner membrane"/>
    <property type="evidence" value="ECO:0007669"/>
    <property type="project" value="UniProtKB-SubCell"/>
</dbReference>
<dbReference type="GO" id="GO:0045277">
    <property type="term" value="C:respiratory chain complex IV"/>
    <property type="evidence" value="ECO:0007669"/>
    <property type="project" value="InterPro"/>
</dbReference>
<dbReference type="EMBL" id="JAULJE010000017">
    <property type="protein sequence ID" value="KAK1332784.1"/>
    <property type="molecule type" value="Genomic_DNA"/>
</dbReference>
<keyword evidence="5 11" id="KW-0862">Zinc</keyword>
<evidence type="ECO:0000256" key="9">
    <source>
        <dbReference type="ARBA" id="ARBA00023136"/>
    </source>
</evidence>
<dbReference type="InterPro" id="IPR002124">
    <property type="entry name" value="Cyt_c_oxidase_su5b"/>
</dbReference>
<evidence type="ECO:0000313" key="12">
    <source>
        <dbReference type="EMBL" id="KAK1332784.1"/>
    </source>
</evidence>
<proteinExistence type="predicted"/>
<evidence type="ECO:0000256" key="11">
    <source>
        <dbReference type="PIRSR" id="PIRSR602124-1"/>
    </source>
</evidence>
<accession>A0AA40HKA3</accession>
<dbReference type="PANTHER" id="PTHR10122">
    <property type="entry name" value="CYTOCHROME C OXIDASE SUBUNIT 5B, MITOCHONDRIAL"/>
    <property type="match status" value="1"/>
</dbReference>
<keyword evidence="4" id="KW-0999">Mitochondrion inner membrane</keyword>
<evidence type="ECO:0000313" key="13">
    <source>
        <dbReference type="Proteomes" id="UP001177744"/>
    </source>
</evidence>
<dbReference type="InterPro" id="IPR036972">
    <property type="entry name" value="Cyt_c_oxidase_su5b_sf"/>
</dbReference>
<evidence type="ECO:0000256" key="6">
    <source>
        <dbReference type="ARBA" id="ARBA00022946"/>
    </source>
</evidence>
<evidence type="ECO:0000256" key="5">
    <source>
        <dbReference type="ARBA" id="ARBA00022833"/>
    </source>
</evidence>
<dbReference type="Gene3D" id="2.60.11.10">
    <property type="entry name" value="Cytochrome c oxidase, subunit Vb"/>
    <property type="match status" value="1"/>
</dbReference>
<comment type="caution">
    <text evidence="12">The sequence shown here is derived from an EMBL/GenBank/DDBJ whole genome shotgun (WGS) entry which is preliminary data.</text>
</comment>